<comment type="caution">
    <text evidence="1">The sequence shown here is derived from an EMBL/GenBank/DDBJ whole genome shotgun (WGS) entry which is preliminary data.</text>
</comment>
<protein>
    <submittedName>
        <fullName evidence="1">Uncharacterized protein</fullName>
    </submittedName>
</protein>
<feature type="non-terminal residue" evidence="1">
    <location>
        <position position="1"/>
    </location>
</feature>
<dbReference type="AlphaFoldDB" id="X0UM42"/>
<gene>
    <name evidence="1" type="ORF">S01H1_18795</name>
</gene>
<name>X0UM42_9ZZZZ</name>
<feature type="non-terminal residue" evidence="1">
    <location>
        <position position="321"/>
    </location>
</feature>
<organism evidence="1">
    <name type="scientific">marine sediment metagenome</name>
    <dbReference type="NCBI Taxonomy" id="412755"/>
    <lineage>
        <taxon>unclassified sequences</taxon>
        <taxon>metagenomes</taxon>
        <taxon>ecological metagenomes</taxon>
    </lineage>
</organism>
<evidence type="ECO:0000313" key="1">
    <source>
        <dbReference type="EMBL" id="GAF89540.1"/>
    </source>
</evidence>
<dbReference type="EMBL" id="BARS01010082">
    <property type="protein sequence ID" value="GAF89540.1"/>
    <property type="molecule type" value="Genomic_DNA"/>
</dbReference>
<proteinExistence type="predicted"/>
<accession>X0UM42</accession>
<sequence length="321" mass="35015">PKLSKFADGGLSPASNLKILPTERLEQQTWQDNLRDNPAWQMLMEITGIAPSFRLTKQIKDLGSVVLKPQTAFEWADRVAGMATNTLETALSAVDLAGASGAVSSTIRNTVGGFLTKNPKALSKLTKPLRNQRGMIGEIDLDTASRLPLEERIKLAMEMEGGDPSDLAKWTAATRKLVGDAKDPIKDVLKNIPKGPAEEILDLKKLQATGQAKEIALSKGRQLDTNKVYYHGTASKIDRLEGRSPDFGGSIYTTGDLGTAAAHAYKGGTPNVKAFTIHSKNPLDMFSEVTENHKQLVLEKLEKKLGRKVSPDIFKDAKKWI</sequence>
<reference evidence="1" key="1">
    <citation type="journal article" date="2014" name="Front. Microbiol.">
        <title>High frequency of phylogenetically diverse reductive dehalogenase-homologous genes in deep subseafloor sedimentary metagenomes.</title>
        <authorList>
            <person name="Kawai M."/>
            <person name="Futagami T."/>
            <person name="Toyoda A."/>
            <person name="Takaki Y."/>
            <person name="Nishi S."/>
            <person name="Hori S."/>
            <person name="Arai W."/>
            <person name="Tsubouchi T."/>
            <person name="Morono Y."/>
            <person name="Uchiyama I."/>
            <person name="Ito T."/>
            <person name="Fujiyama A."/>
            <person name="Inagaki F."/>
            <person name="Takami H."/>
        </authorList>
    </citation>
    <scope>NUCLEOTIDE SEQUENCE</scope>
    <source>
        <strain evidence="1">Expedition CK06-06</strain>
    </source>
</reference>